<dbReference type="EMBL" id="JACEFO010002137">
    <property type="protein sequence ID" value="KAF8677956.1"/>
    <property type="molecule type" value="Genomic_DNA"/>
</dbReference>
<organism evidence="2 3">
    <name type="scientific">Digitaria exilis</name>
    <dbReference type="NCBI Taxonomy" id="1010633"/>
    <lineage>
        <taxon>Eukaryota</taxon>
        <taxon>Viridiplantae</taxon>
        <taxon>Streptophyta</taxon>
        <taxon>Embryophyta</taxon>
        <taxon>Tracheophyta</taxon>
        <taxon>Spermatophyta</taxon>
        <taxon>Magnoliopsida</taxon>
        <taxon>Liliopsida</taxon>
        <taxon>Poales</taxon>
        <taxon>Poaceae</taxon>
        <taxon>PACMAD clade</taxon>
        <taxon>Panicoideae</taxon>
        <taxon>Panicodae</taxon>
        <taxon>Paniceae</taxon>
        <taxon>Anthephorinae</taxon>
        <taxon>Digitaria</taxon>
    </lineage>
</organism>
<comment type="caution">
    <text evidence="2">The sequence shown here is derived from an EMBL/GenBank/DDBJ whole genome shotgun (WGS) entry which is preliminary data.</text>
</comment>
<dbReference type="Proteomes" id="UP000636709">
    <property type="component" value="Unassembled WGS sequence"/>
</dbReference>
<gene>
    <name evidence="2" type="ORF">HU200_046313</name>
</gene>
<evidence type="ECO:0000256" key="1">
    <source>
        <dbReference type="SAM" id="Phobius"/>
    </source>
</evidence>
<dbReference type="AlphaFoldDB" id="A0A835EB85"/>
<reference evidence="2" key="1">
    <citation type="submission" date="2020-07" db="EMBL/GenBank/DDBJ databases">
        <title>Genome sequence and genetic diversity analysis of an under-domesticated orphan crop, white fonio (Digitaria exilis).</title>
        <authorList>
            <person name="Bennetzen J.L."/>
            <person name="Chen S."/>
            <person name="Ma X."/>
            <person name="Wang X."/>
            <person name="Yssel A.E.J."/>
            <person name="Chaluvadi S.R."/>
            <person name="Johnson M."/>
            <person name="Gangashetty P."/>
            <person name="Hamidou F."/>
            <person name="Sanogo M.D."/>
            <person name="Zwaenepoel A."/>
            <person name="Wallace J."/>
            <person name="Van De Peer Y."/>
            <person name="Van Deynze A."/>
        </authorList>
    </citation>
    <scope>NUCLEOTIDE SEQUENCE</scope>
    <source>
        <tissue evidence="2">Leaves</tissue>
    </source>
</reference>
<evidence type="ECO:0000313" key="2">
    <source>
        <dbReference type="EMBL" id="KAF8677956.1"/>
    </source>
</evidence>
<evidence type="ECO:0000313" key="3">
    <source>
        <dbReference type="Proteomes" id="UP000636709"/>
    </source>
</evidence>
<keyword evidence="1" id="KW-0812">Transmembrane</keyword>
<proteinExistence type="predicted"/>
<protein>
    <submittedName>
        <fullName evidence="2">Uncharacterized protein</fullName>
    </submittedName>
</protein>
<sequence length="96" mass="10911">MTIDERMAAARKRRKDPPLCYCGVRAILVVPSHGGSPSGRPKYSPFFRCWIKTMVNLHLYSLCIILIPIYFYAVILFVHNLKLTKLAGRLASMSVQ</sequence>
<feature type="transmembrane region" description="Helical" evidence="1">
    <location>
        <begin position="58"/>
        <end position="79"/>
    </location>
</feature>
<name>A0A835EB85_9POAL</name>
<accession>A0A835EB85</accession>
<dbReference type="OrthoDB" id="678732at2759"/>
<keyword evidence="1" id="KW-1133">Transmembrane helix</keyword>
<keyword evidence="1" id="KW-0472">Membrane</keyword>
<keyword evidence="3" id="KW-1185">Reference proteome</keyword>